<dbReference type="GeneID" id="111499038"/>
<keyword evidence="2" id="KW-0812">Transmembrane</keyword>
<dbReference type="RefSeq" id="XP_023006250.1">
    <property type="nucleotide sequence ID" value="XM_023150482.1"/>
</dbReference>
<evidence type="ECO:0000256" key="2">
    <source>
        <dbReference type="SAM" id="Phobius"/>
    </source>
</evidence>
<name>A0A6J1KZM6_CUCMA</name>
<dbReference type="KEGG" id="cmax:111499038"/>
<feature type="compositionally biased region" description="Pro residues" evidence="1">
    <location>
        <begin position="44"/>
        <end position="65"/>
    </location>
</feature>
<dbReference type="Proteomes" id="UP000504608">
    <property type="component" value="Unplaced"/>
</dbReference>
<evidence type="ECO:0000256" key="1">
    <source>
        <dbReference type="SAM" id="MobiDB-lite"/>
    </source>
</evidence>
<feature type="transmembrane region" description="Helical" evidence="2">
    <location>
        <begin position="122"/>
        <end position="143"/>
    </location>
</feature>
<dbReference type="AlphaFoldDB" id="A0A6J1KZM6"/>
<proteinExistence type="predicted"/>
<accession>A0A6J1KZM6</accession>
<gene>
    <name evidence="4" type="primary">LOC111499038</name>
</gene>
<keyword evidence="2" id="KW-1133">Transmembrane helix</keyword>
<protein>
    <submittedName>
        <fullName evidence="4">Polyadenylation factor subunit 2-like</fullName>
    </submittedName>
</protein>
<feature type="region of interest" description="Disordered" evidence="1">
    <location>
        <begin position="1"/>
        <end position="65"/>
    </location>
</feature>
<evidence type="ECO:0000313" key="3">
    <source>
        <dbReference type="Proteomes" id="UP000504608"/>
    </source>
</evidence>
<reference evidence="4" key="1">
    <citation type="submission" date="2025-08" db="UniProtKB">
        <authorList>
            <consortium name="RefSeq"/>
        </authorList>
    </citation>
    <scope>IDENTIFICATION</scope>
    <source>
        <tissue evidence="4">Young leaves</tissue>
    </source>
</reference>
<keyword evidence="2" id="KW-0472">Membrane</keyword>
<evidence type="ECO:0000313" key="4">
    <source>
        <dbReference type="RefSeq" id="XP_023006250.1"/>
    </source>
</evidence>
<sequence>MEYSTTSSKDNAKPAASYPTRGIGHPPEVYPPPPNYGGGYPPAGYAPPPPMPGYGGYPSPPPPYGAYPPPYNTGPYAPQAYGYPHHPPPPPAYVYGPPLPGYPPATNAPTTGKKKKGKSKMLGLGAGLLGGVVGGLLLGDFAADAGAAAPSFELFSDATGGGFDQLCDARMQSVSDSIDLLGTIG</sequence>
<organism evidence="3 4">
    <name type="scientific">Cucurbita maxima</name>
    <name type="common">Pumpkin</name>
    <name type="synonym">Winter squash</name>
    <dbReference type="NCBI Taxonomy" id="3661"/>
    <lineage>
        <taxon>Eukaryota</taxon>
        <taxon>Viridiplantae</taxon>
        <taxon>Streptophyta</taxon>
        <taxon>Embryophyta</taxon>
        <taxon>Tracheophyta</taxon>
        <taxon>Spermatophyta</taxon>
        <taxon>Magnoliopsida</taxon>
        <taxon>eudicotyledons</taxon>
        <taxon>Gunneridae</taxon>
        <taxon>Pentapetalae</taxon>
        <taxon>rosids</taxon>
        <taxon>fabids</taxon>
        <taxon>Cucurbitales</taxon>
        <taxon>Cucurbitaceae</taxon>
        <taxon>Cucurbiteae</taxon>
        <taxon>Cucurbita</taxon>
    </lineage>
</organism>
<keyword evidence="3" id="KW-1185">Reference proteome</keyword>